<evidence type="ECO:0000313" key="3">
    <source>
        <dbReference type="Proteomes" id="UP000623461"/>
    </source>
</evidence>
<organism evidence="2 3">
    <name type="scientific">Terrabacter tumescens</name>
    <dbReference type="NCBI Taxonomy" id="60443"/>
    <lineage>
        <taxon>Bacteria</taxon>
        <taxon>Bacillati</taxon>
        <taxon>Actinomycetota</taxon>
        <taxon>Actinomycetes</taxon>
        <taxon>Micrococcales</taxon>
        <taxon>Intrasporangiaceae</taxon>
        <taxon>Terrabacter</taxon>
    </lineage>
</organism>
<dbReference type="Proteomes" id="UP000623461">
    <property type="component" value="Unassembled WGS sequence"/>
</dbReference>
<feature type="transmembrane region" description="Helical" evidence="1">
    <location>
        <begin position="253"/>
        <end position="272"/>
    </location>
</feature>
<keyword evidence="1" id="KW-0812">Transmembrane</keyword>
<feature type="transmembrane region" description="Helical" evidence="1">
    <location>
        <begin position="346"/>
        <end position="363"/>
    </location>
</feature>
<keyword evidence="1" id="KW-0472">Membrane</keyword>
<keyword evidence="3" id="KW-1185">Reference proteome</keyword>
<feature type="transmembrane region" description="Helical" evidence="1">
    <location>
        <begin position="369"/>
        <end position="390"/>
    </location>
</feature>
<accession>A0ABQ2IHZ1</accession>
<proteinExistence type="predicted"/>
<protein>
    <recommendedName>
        <fullName evidence="4">Glycosyltransferase RgtA/B/C/D-like domain-containing protein</fullName>
    </recommendedName>
</protein>
<name>A0ABQ2IHZ1_9MICO</name>
<evidence type="ECO:0008006" key="4">
    <source>
        <dbReference type="Google" id="ProtNLM"/>
    </source>
</evidence>
<sequence>MRARQSDVSAGLRATPRAYAHRWAIGSALVLGYLALRLVNLGQLWLASESQSATGPANPSGKPSEYFVHTALPAAPGLGGVLANWDGQWYERIATEGYPTGTESHSANDTWTWAFPPVFPMSVRLVMALTGLGFPAAAVVLNLVLGGIATALLYALLRAPLGTAMALAGALALNTFVSAPLFTLAYSEPAALVFLLLTIRFTLAHRYAPAFAGVLLLAFTRPVAAPLVLVFAAHALARLRNRDAEVFRPASKVLLAACALASVASPFLWNALASALFGATRAASDQTNEPLSGVSRTASMLGTFEFGWIGGVGRIAGVGGALTIVAVLAATLCLAEVAARHLGLSLELRVWGAAYIVFVILVTPPTPGLLRYLLLAAPLLIAVQILPLSWTNRRTGLIVFAVLTAVALWTQWFWIRYLYILDPAPALLPWPP</sequence>
<comment type="caution">
    <text evidence="2">The sequence shown here is derived from an EMBL/GenBank/DDBJ whole genome shotgun (WGS) entry which is preliminary data.</text>
</comment>
<dbReference type="RefSeq" id="WP_156035505.1">
    <property type="nucleotide sequence ID" value="NZ_BMNZ01000012.1"/>
</dbReference>
<keyword evidence="1" id="KW-1133">Transmembrane helix</keyword>
<evidence type="ECO:0000256" key="1">
    <source>
        <dbReference type="SAM" id="Phobius"/>
    </source>
</evidence>
<feature type="transmembrane region" description="Helical" evidence="1">
    <location>
        <begin position="164"/>
        <end position="187"/>
    </location>
</feature>
<gene>
    <name evidence="2" type="ORF">GCM10009721_41990</name>
</gene>
<reference evidence="3" key="1">
    <citation type="journal article" date="2019" name="Int. J. Syst. Evol. Microbiol.">
        <title>The Global Catalogue of Microorganisms (GCM) 10K type strain sequencing project: providing services to taxonomists for standard genome sequencing and annotation.</title>
        <authorList>
            <consortium name="The Broad Institute Genomics Platform"/>
            <consortium name="The Broad Institute Genome Sequencing Center for Infectious Disease"/>
            <person name="Wu L."/>
            <person name="Ma J."/>
        </authorList>
    </citation>
    <scope>NUCLEOTIDE SEQUENCE [LARGE SCALE GENOMIC DNA]</scope>
    <source>
        <strain evidence="3">JCM 1365</strain>
    </source>
</reference>
<feature type="transmembrane region" description="Helical" evidence="1">
    <location>
        <begin position="397"/>
        <end position="415"/>
    </location>
</feature>
<feature type="transmembrane region" description="Helical" evidence="1">
    <location>
        <begin position="125"/>
        <end position="157"/>
    </location>
</feature>
<feature type="transmembrane region" description="Helical" evidence="1">
    <location>
        <begin position="20"/>
        <end position="39"/>
    </location>
</feature>
<feature type="transmembrane region" description="Helical" evidence="1">
    <location>
        <begin position="207"/>
        <end position="232"/>
    </location>
</feature>
<feature type="transmembrane region" description="Helical" evidence="1">
    <location>
        <begin position="306"/>
        <end position="334"/>
    </location>
</feature>
<dbReference type="EMBL" id="BMNZ01000012">
    <property type="protein sequence ID" value="GGN09697.1"/>
    <property type="molecule type" value="Genomic_DNA"/>
</dbReference>
<evidence type="ECO:0000313" key="2">
    <source>
        <dbReference type="EMBL" id="GGN09697.1"/>
    </source>
</evidence>